<evidence type="ECO:0000313" key="1">
    <source>
        <dbReference type="Proteomes" id="UP000887580"/>
    </source>
</evidence>
<accession>A0AC35G2D8</accession>
<proteinExistence type="predicted"/>
<dbReference type="Proteomes" id="UP000887580">
    <property type="component" value="Unplaced"/>
</dbReference>
<reference evidence="2" key="1">
    <citation type="submission" date="2022-11" db="UniProtKB">
        <authorList>
            <consortium name="WormBaseParasite"/>
        </authorList>
    </citation>
    <scope>IDENTIFICATION</scope>
</reference>
<protein>
    <submittedName>
        <fullName evidence="2">Uncharacterized protein</fullName>
    </submittedName>
</protein>
<name>A0AC35G2D8_9BILA</name>
<evidence type="ECO:0000313" key="2">
    <source>
        <dbReference type="WBParaSite" id="PS1159_v2.g23292.t1"/>
    </source>
</evidence>
<dbReference type="WBParaSite" id="PS1159_v2.g23292.t1">
    <property type="protein sequence ID" value="PS1159_v2.g23292.t1"/>
    <property type="gene ID" value="PS1159_v2.g23292"/>
</dbReference>
<sequence length="66" mass="8201">MAYYPPTTVILKNEKTYFKRYMGMAIQKKIKKHKRCFKKEHKKKKYNNNKQKRRVHEFVKLVININ</sequence>
<organism evidence="1 2">
    <name type="scientific">Panagrolaimus sp. PS1159</name>
    <dbReference type="NCBI Taxonomy" id="55785"/>
    <lineage>
        <taxon>Eukaryota</taxon>
        <taxon>Metazoa</taxon>
        <taxon>Ecdysozoa</taxon>
        <taxon>Nematoda</taxon>
        <taxon>Chromadorea</taxon>
        <taxon>Rhabditida</taxon>
        <taxon>Tylenchina</taxon>
        <taxon>Panagrolaimomorpha</taxon>
        <taxon>Panagrolaimoidea</taxon>
        <taxon>Panagrolaimidae</taxon>
        <taxon>Panagrolaimus</taxon>
    </lineage>
</organism>